<evidence type="ECO:0000259" key="2">
    <source>
        <dbReference type="Pfam" id="PF21669"/>
    </source>
</evidence>
<dbReference type="Pfam" id="PF21669">
    <property type="entry name" value="SHLD2_OB1"/>
    <property type="match status" value="1"/>
</dbReference>
<feature type="domain" description="Shieldin complex subunit 2 first OB fold" evidence="2">
    <location>
        <begin position="1"/>
        <end position="74"/>
    </location>
</feature>
<evidence type="ECO:0000259" key="1">
    <source>
        <dbReference type="Pfam" id="PF15793"/>
    </source>
</evidence>
<protein>
    <recommendedName>
        <fullName evidence="6">Shieldin complex subunit 2 C-terminal domain-containing protein</fullName>
    </recommendedName>
</protein>
<dbReference type="EMBL" id="JAFIRN010000018">
    <property type="protein sequence ID" value="KAG5831589.1"/>
    <property type="molecule type" value="Genomic_DNA"/>
</dbReference>
<dbReference type="Pfam" id="PF22779">
    <property type="entry name" value="OB_SHLD2_2nd"/>
    <property type="match status" value="1"/>
</dbReference>
<dbReference type="GO" id="GO:0010569">
    <property type="term" value="P:regulation of double-strand break repair via homologous recombination"/>
    <property type="evidence" value="ECO:0007669"/>
    <property type="project" value="TreeGrafter"/>
</dbReference>
<dbReference type="InterPro" id="IPR053944">
    <property type="entry name" value="SHLD2_OB2"/>
</dbReference>
<evidence type="ECO:0000259" key="3">
    <source>
        <dbReference type="Pfam" id="PF22779"/>
    </source>
</evidence>
<dbReference type="InterPro" id="IPR031589">
    <property type="entry name" value="SHLD2_C"/>
</dbReference>
<dbReference type="AlphaFoldDB" id="A0A9D3LJU4"/>
<accession>A0A9D3LJU4</accession>
<name>A0A9D3LJU4_ANGAN</name>
<proteinExistence type="predicted"/>
<evidence type="ECO:0000313" key="4">
    <source>
        <dbReference type="EMBL" id="KAG5831589.1"/>
    </source>
</evidence>
<sequence>MKVVLWRTAAFWALTVYPGDLLLITGVTLNEDKWRGEVVLQSSYASRLLNLGQLTAALPPPVPQNVNSRAVKELWGHLCKKRPLLVSLPRRTVQDPHAIPYVRLRVLKPDTLVHVLVRVTHSTMVTAWRDEAESCSRAGGVQKAVLSVEQEDGHQGALVLWGSAMAWLQRIRRNQGAVWEFRVLLVKRNVATGRLELHSTPWGSCEPLFPDDRRAVEFHDRAQSKPPPASLELDLATLLSQKYSGDVEFKGQIVAFQFQGTSSQNASPMNGDTPSRKILEAVSGDVTFNGCGRCGAELEADDNGIYRPCYPCLPRTSVRRYYRPAVLTVRDGSSEVCVQVPSSLVQKILLNTSPDKLSKTVAPSSDVRFAQVVAARLRALLSVPRDTFLLTVSSHFLCDENSVPTAQDFLLLDIRP</sequence>
<reference evidence="4" key="1">
    <citation type="submission" date="2021-01" db="EMBL/GenBank/DDBJ databases">
        <title>A chromosome-scale assembly of European eel, Anguilla anguilla.</title>
        <authorList>
            <person name="Henkel C."/>
            <person name="Jong-Raadsen S.A."/>
            <person name="Dufour S."/>
            <person name="Weltzien F.-A."/>
            <person name="Palstra A.P."/>
            <person name="Pelster B."/>
            <person name="Spaink H.P."/>
            <person name="Van Den Thillart G.E."/>
            <person name="Jansen H."/>
            <person name="Zahm M."/>
            <person name="Klopp C."/>
            <person name="Cedric C."/>
            <person name="Louis A."/>
            <person name="Berthelot C."/>
            <person name="Parey E."/>
            <person name="Roest Crollius H."/>
            <person name="Montfort J."/>
            <person name="Robinson-Rechavi M."/>
            <person name="Bucao C."/>
            <person name="Bouchez O."/>
            <person name="Gislard M."/>
            <person name="Lluch J."/>
            <person name="Milhes M."/>
            <person name="Lampietro C."/>
            <person name="Lopez Roques C."/>
            <person name="Donnadieu C."/>
            <person name="Braasch I."/>
            <person name="Desvignes T."/>
            <person name="Postlethwait J."/>
            <person name="Bobe J."/>
            <person name="Guiguen Y."/>
            <person name="Dirks R."/>
        </authorList>
    </citation>
    <scope>NUCLEOTIDE SEQUENCE</scope>
    <source>
        <strain evidence="4">Tag_6206</strain>
        <tissue evidence="4">Liver</tissue>
    </source>
</reference>
<dbReference type="GO" id="GO:0005634">
    <property type="term" value="C:nucleus"/>
    <property type="evidence" value="ECO:0007669"/>
    <property type="project" value="TreeGrafter"/>
</dbReference>
<dbReference type="PANTHER" id="PTHR14495">
    <property type="entry name" value="SHIELDIN COMPLEX SUBUNIT 2"/>
    <property type="match status" value="1"/>
</dbReference>
<feature type="domain" description="Shieldin complex subunit 2 C-terminal" evidence="1">
    <location>
        <begin position="251"/>
        <end position="414"/>
    </location>
</feature>
<dbReference type="Pfam" id="PF15793">
    <property type="entry name" value="SHLD2_C"/>
    <property type="match status" value="1"/>
</dbReference>
<dbReference type="InterPro" id="IPR049507">
    <property type="entry name" value="SHLD2_OB1"/>
</dbReference>
<keyword evidence="5" id="KW-1185">Reference proteome</keyword>
<dbReference type="InterPro" id="IPR029715">
    <property type="entry name" value="FAM35A"/>
</dbReference>
<dbReference type="Proteomes" id="UP001044222">
    <property type="component" value="Chromosome 18"/>
</dbReference>
<feature type="domain" description="Shieldin complex subunit 2 second OB fold" evidence="3">
    <location>
        <begin position="108"/>
        <end position="193"/>
    </location>
</feature>
<dbReference type="GO" id="GO:0035861">
    <property type="term" value="C:site of double-strand break"/>
    <property type="evidence" value="ECO:0007669"/>
    <property type="project" value="TreeGrafter"/>
</dbReference>
<organism evidence="4 5">
    <name type="scientific">Anguilla anguilla</name>
    <name type="common">European freshwater eel</name>
    <name type="synonym">Muraena anguilla</name>
    <dbReference type="NCBI Taxonomy" id="7936"/>
    <lineage>
        <taxon>Eukaryota</taxon>
        <taxon>Metazoa</taxon>
        <taxon>Chordata</taxon>
        <taxon>Craniata</taxon>
        <taxon>Vertebrata</taxon>
        <taxon>Euteleostomi</taxon>
        <taxon>Actinopterygii</taxon>
        <taxon>Neopterygii</taxon>
        <taxon>Teleostei</taxon>
        <taxon>Anguilliformes</taxon>
        <taxon>Anguillidae</taxon>
        <taxon>Anguilla</taxon>
    </lineage>
</organism>
<dbReference type="PANTHER" id="PTHR14495:SF2">
    <property type="entry name" value="SHIELDIN COMPLEX SUBUNIT 2"/>
    <property type="match status" value="1"/>
</dbReference>
<evidence type="ECO:0008006" key="6">
    <source>
        <dbReference type="Google" id="ProtNLM"/>
    </source>
</evidence>
<evidence type="ECO:0000313" key="5">
    <source>
        <dbReference type="Proteomes" id="UP001044222"/>
    </source>
</evidence>
<comment type="caution">
    <text evidence="4">The sequence shown here is derived from an EMBL/GenBank/DDBJ whole genome shotgun (WGS) entry which is preliminary data.</text>
</comment>
<gene>
    <name evidence="4" type="ORF">ANANG_G00305300</name>
</gene>